<comment type="caution">
    <text evidence="2">The sequence shown here is derived from an EMBL/GenBank/DDBJ whole genome shotgun (WGS) entry which is preliminary data.</text>
</comment>
<keyword evidence="3" id="KW-1185">Reference proteome</keyword>
<dbReference type="RefSeq" id="WP_127802720.1">
    <property type="nucleotide sequence ID" value="NZ_SACY01000002.1"/>
</dbReference>
<keyword evidence="1" id="KW-0472">Membrane</keyword>
<name>A0A437PTJ0_9BACT</name>
<keyword evidence="1" id="KW-0812">Transmembrane</keyword>
<evidence type="ECO:0000313" key="3">
    <source>
        <dbReference type="Proteomes" id="UP000282832"/>
    </source>
</evidence>
<keyword evidence="1" id="KW-1133">Transmembrane helix</keyword>
<dbReference type="EMBL" id="SACY01000002">
    <property type="protein sequence ID" value="RVU25566.1"/>
    <property type="molecule type" value="Genomic_DNA"/>
</dbReference>
<organism evidence="2 3">
    <name type="scientific">Sandaracinomonas limnophila</name>
    <dbReference type="NCBI Taxonomy" id="1862386"/>
    <lineage>
        <taxon>Bacteria</taxon>
        <taxon>Pseudomonadati</taxon>
        <taxon>Bacteroidota</taxon>
        <taxon>Cytophagia</taxon>
        <taxon>Cytophagales</taxon>
        <taxon>Flectobacillaceae</taxon>
        <taxon>Sandaracinomonas</taxon>
    </lineage>
</organism>
<dbReference type="OrthoDB" id="1363339at2"/>
<gene>
    <name evidence="2" type="ORF">EOJ36_03880</name>
</gene>
<accession>A0A437PTJ0</accession>
<reference evidence="2 3" key="1">
    <citation type="submission" date="2019-01" db="EMBL/GenBank/DDBJ databases">
        <authorList>
            <person name="Chen W.-M."/>
        </authorList>
    </citation>
    <scope>NUCLEOTIDE SEQUENCE [LARGE SCALE GENOMIC DNA]</scope>
    <source>
        <strain evidence="2 3">FSY-15</strain>
    </source>
</reference>
<dbReference type="AlphaFoldDB" id="A0A437PTJ0"/>
<protein>
    <submittedName>
        <fullName evidence="2">Uncharacterized protein</fullName>
    </submittedName>
</protein>
<evidence type="ECO:0000256" key="1">
    <source>
        <dbReference type="SAM" id="Phobius"/>
    </source>
</evidence>
<dbReference type="Proteomes" id="UP000282832">
    <property type="component" value="Unassembled WGS sequence"/>
</dbReference>
<sequence>MENSSEQKWYQKPNGTIILLVLFFPIGLYQMWKNELWTKQTRWIITAVLAVVVLANAGKNKPQTSYSGSSSTSASNLSAPDICDCVTNAQLINTNNFNSELQRDCENYSQSISKSERTQRVQEAMNRGCLR</sequence>
<feature type="transmembrane region" description="Helical" evidence="1">
    <location>
        <begin position="12"/>
        <end position="29"/>
    </location>
</feature>
<evidence type="ECO:0000313" key="2">
    <source>
        <dbReference type="EMBL" id="RVU25566.1"/>
    </source>
</evidence>
<proteinExistence type="predicted"/>